<protein>
    <recommendedName>
        <fullName evidence="10">Small multidrug resistance protein</fullName>
    </recommendedName>
</protein>
<dbReference type="Proteomes" id="UP000752814">
    <property type="component" value="Unassembled WGS sequence"/>
</dbReference>
<evidence type="ECO:0000256" key="7">
    <source>
        <dbReference type="SAM" id="Phobius"/>
    </source>
</evidence>
<feature type="transmembrane region" description="Helical" evidence="7">
    <location>
        <begin position="93"/>
        <end position="113"/>
    </location>
</feature>
<dbReference type="SUPFAM" id="SSF103481">
    <property type="entry name" value="Multidrug resistance efflux transporter EmrE"/>
    <property type="match status" value="1"/>
</dbReference>
<feature type="transmembrane region" description="Helical" evidence="7">
    <location>
        <begin position="66"/>
        <end position="87"/>
    </location>
</feature>
<evidence type="ECO:0000313" key="8">
    <source>
        <dbReference type="EMBL" id="TQS84660.1"/>
    </source>
</evidence>
<dbReference type="EMBL" id="LVVT01000001">
    <property type="protein sequence ID" value="TQS84660.1"/>
    <property type="molecule type" value="Genomic_DNA"/>
</dbReference>
<evidence type="ECO:0000256" key="1">
    <source>
        <dbReference type="ARBA" id="ARBA00004651"/>
    </source>
</evidence>
<dbReference type="InterPro" id="IPR045324">
    <property type="entry name" value="Small_multidrug_res"/>
</dbReference>
<proteinExistence type="predicted"/>
<accession>A0A8J8TE83</accession>
<evidence type="ECO:0000313" key="9">
    <source>
        <dbReference type="Proteomes" id="UP000752814"/>
    </source>
</evidence>
<dbReference type="GeneID" id="41323325"/>
<evidence type="ECO:0000256" key="6">
    <source>
        <dbReference type="ARBA" id="ARBA00023136"/>
    </source>
</evidence>
<keyword evidence="5 7" id="KW-1133">Transmembrane helix</keyword>
<evidence type="ECO:0008006" key="10">
    <source>
        <dbReference type="Google" id="ProtNLM"/>
    </source>
</evidence>
<comment type="caution">
    <text evidence="8">The sequence shown here is derived from an EMBL/GenBank/DDBJ whole genome shotgun (WGS) entry which is preliminary data.</text>
</comment>
<dbReference type="GO" id="GO:0005886">
    <property type="term" value="C:plasma membrane"/>
    <property type="evidence" value="ECO:0007669"/>
    <property type="project" value="UniProtKB-SubCell"/>
</dbReference>
<dbReference type="OMA" id="CLWMAQK"/>
<dbReference type="InterPro" id="IPR000390">
    <property type="entry name" value="Small_drug/metabolite_transptr"/>
</dbReference>
<dbReference type="RefSeq" id="WP_020448792.1">
    <property type="nucleotide sequence ID" value="NZ_CAYAYE010000015.1"/>
</dbReference>
<dbReference type="InterPro" id="IPR037185">
    <property type="entry name" value="EmrE-like"/>
</dbReference>
<name>A0A8J8TE83_9ARCH</name>
<dbReference type="Pfam" id="PF00893">
    <property type="entry name" value="Multi_Drug_Res"/>
    <property type="match status" value="1"/>
</dbReference>
<feature type="transmembrane region" description="Helical" evidence="7">
    <location>
        <begin position="12"/>
        <end position="30"/>
    </location>
</feature>
<dbReference type="PANTHER" id="PTHR30561:SF0">
    <property type="entry name" value="GUANIDINIUM EXPORTER"/>
    <property type="match status" value="1"/>
</dbReference>
<reference evidence="8" key="1">
    <citation type="submission" date="2016-03" db="EMBL/GenBank/DDBJ databases">
        <authorList>
            <person name="Borrel G."/>
            <person name="Mccann A."/>
            <person name="O'Toole P.W."/>
        </authorList>
    </citation>
    <scope>NUCLEOTIDE SEQUENCE</scope>
    <source>
        <strain evidence="8">183</strain>
    </source>
</reference>
<comment type="subcellular location">
    <subcellularLocation>
        <location evidence="1">Cell membrane</location>
        <topology evidence="1">Multi-pass membrane protein</topology>
    </subcellularLocation>
</comment>
<dbReference type="Gene3D" id="1.10.3730.20">
    <property type="match status" value="1"/>
</dbReference>
<dbReference type="PANTHER" id="PTHR30561">
    <property type="entry name" value="SMR FAMILY PROTON-DEPENDENT DRUG EFFLUX TRANSPORTER SUGE"/>
    <property type="match status" value="1"/>
</dbReference>
<keyword evidence="2" id="KW-0813">Transport</keyword>
<dbReference type="FunFam" id="1.10.3730.20:FF:000001">
    <property type="entry name" value="Quaternary ammonium compound resistance transporter SugE"/>
    <property type="match status" value="1"/>
</dbReference>
<keyword evidence="3" id="KW-1003">Cell membrane</keyword>
<organism evidence="8 9">
    <name type="scientific">Candidatus Methanomassiliicoccus intestinalis</name>
    <dbReference type="NCBI Taxonomy" id="1406512"/>
    <lineage>
        <taxon>Archaea</taxon>
        <taxon>Methanobacteriati</taxon>
        <taxon>Thermoplasmatota</taxon>
        <taxon>Thermoplasmata</taxon>
        <taxon>Methanomassiliicoccales</taxon>
        <taxon>Methanomassiliicoccaceae</taxon>
        <taxon>Methanomassiliicoccus</taxon>
    </lineage>
</organism>
<evidence type="ECO:0000256" key="3">
    <source>
        <dbReference type="ARBA" id="ARBA00022475"/>
    </source>
</evidence>
<keyword evidence="4 7" id="KW-0812">Transmembrane</keyword>
<sequence length="123" mass="12931">MSNIPSKKLSWAYLTIGGIMETVWAVSMKFSEGFTHIPYTIVTVAFILISLVFLSKGMDGGIPVGTAYAVWVGIGAVGAVIAGIVLLGDPVNVVQVLFIMLIIAGIVGLELTSGKKDESSTEK</sequence>
<keyword evidence="6 7" id="KW-0472">Membrane</keyword>
<evidence type="ECO:0000256" key="4">
    <source>
        <dbReference type="ARBA" id="ARBA00022692"/>
    </source>
</evidence>
<dbReference type="AlphaFoldDB" id="A0A8J8TE83"/>
<gene>
    <name evidence="8" type="ORF">A3207_01065</name>
</gene>
<dbReference type="GO" id="GO:0022857">
    <property type="term" value="F:transmembrane transporter activity"/>
    <property type="evidence" value="ECO:0007669"/>
    <property type="project" value="InterPro"/>
</dbReference>
<evidence type="ECO:0000256" key="5">
    <source>
        <dbReference type="ARBA" id="ARBA00022989"/>
    </source>
</evidence>
<evidence type="ECO:0000256" key="2">
    <source>
        <dbReference type="ARBA" id="ARBA00022448"/>
    </source>
</evidence>
<feature type="transmembrane region" description="Helical" evidence="7">
    <location>
        <begin position="36"/>
        <end position="54"/>
    </location>
</feature>